<dbReference type="AlphaFoldDB" id="A0A0M0BU02"/>
<comment type="caution">
    <text evidence="2">The sequence shown here is derived from an EMBL/GenBank/DDBJ whole genome shotgun (WGS) entry which is preliminary data.</text>
</comment>
<dbReference type="Proteomes" id="UP000054016">
    <property type="component" value="Unassembled WGS sequence"/>
</dbReference>
<dbReference type="SUPFAM" id="SSF47323">
    <property type="entry name" value="Anticodon-binding domain of a subclass of class I aminoacyl-tRNA synthetases"/>
    <property type="match status" value="1"/>
</dbReference>
<proteinExistence type="predicted"/>
<dbReference type="Gene3D" id="1.20.120.1910">
    <property type="entry name" value="Cysteine-tRNA ligase, C-terminal anti-codon recognition domain"/>
    <property type="match status" value="1"/>
</dbReference>
<accession>A0A0M0BU02</accession>
<dbReference type="GO" id="GO:0006418">
    <property type="term" value="P:tRNA aminoacylation for protein translation"/>
    <property type="evidence" value="ECO:0007669"/>
    <property type="project" value="InterPro"/>
</dbReference>
<dbReference type="GO" id="GO:0005524">
    <property type="term" value="F:ATP binding"/>
    <property type="evidence" value="ECO:0007669"/>
    <property type="project" value="InterPro"/>
</dbReference>
<dbReference type="GO" id="GO:0004812">
    <property type="term" value="F:aminoacyl-tRNA ligase activity"/>
    <property type="evidence" value="ECO:0007669"/>
    <property type="project" value="InterPro"/>
</dbReference>
<dbReference type="Pfam" id="PF23493">
    <property type="entry name" value="CysS_C"/>
    <property type="match status" value="1"/>
</dbReference>
<evidence type="ECO:0000313" key="3">
    <source>
        <dbReference type="Proteomes" id="UP000054016"/>
    </source>
</evidence>
<name>A0A0M0BU02_9ARCH</name>
<evidence type="ECO:0000313" key="2">
    <source>
        <dbReference type="EMBL" id="KON32093.1"/>
    </source>
</evidence>
<dbReference type="InterPro" id="IPR009080">
    <property type="entry name" value="tRNAsynth_Ia_anticodon-bd"/>
</dbReference>
<gene>
    <name evidence="2" type="ORF">AC478_01375</name>
</gene>
<sequence>MLLDSGVVSRSEAEEVAVIMKRFDSVLGVVGKIEGETLPKEAAELIAKREKARIAKDWATADALRARLNELGVAVEDTARGVRWHLVKKD</sequence>
<dbReference type="InterPro" id="IPR056411">
    <property type="entry name" value="CysS_C"/>
</dbReference>
<evidence type="ECO:0000259" key="1">
    <source>
        <dbReference type="Pfam" id="PF23493"/>
    </source>
</evidence>
<protein>
    <recommendedName>
        <fullName evidence="1">Cysteinyl-tRNA ligase anticodon binding domain-containing protein</fullName>
    </recommendedName>
</protein>
<reference evidence="3" key="1">
    <citation type="submission" date="2015-06" db="EMBL/GenBank/DDBJ databases">
        <title>New insights into the roles of widespread benthic archaea in carbon and nitrogen cycling.</title>
        <authorList>
            <person name="Lazar C.S."/>
            <person name="Baker B.J."/>
            <person name="Seitz K.W."/>
            <person name="Hyde A.S."/>
            <person name="Dick G.J."/>
            <person name="Hinrichs K.-U."/>
            <person name="Teske A.P."/>
        </authorList>
    </citation>
    <scope>NUCLEOTIDE SEQUENCE [LARGE SCALE GENOMIC DNA]</scope>
</reference>
<feature type="domain" description="Cysteinyl-tRNA ligase anticodon binding" evidence="1">
    <location>
        <begin position="38"/>
        <end position="84"/>
    </location>
</feature>
<dbReference type="EMBL" id="LFWV01000012">
    <property type="protein sequence ID" value="KON32093.1"/>
    <property type="molecule type" value="Genomic_DNA"/>
</dbReference>
<organism evidence="2 3">
    <name type="scientific">miscellaneous Crenarchaeota group-1 archaeon SG8-32-3</name>
    <dbReference type="NCBI Taxonomy" id="1685125"/>
    <lineage>
        <taxon>Archaea</taxon>
        <taxon>Candidatus Bathyarchaeota</taxon>
        <taxon>MCG-1</taxon>
    </lineage>
</organism>